<keyword evidence="11" id="KW-1185">Reference proteome</keyword>
<accession>A0A5C7AIV1</accession>
<organism evidence="10 11">
    <name type="scientific">Gelidibacter salicanalis</name>
    <dbReference type="NCBI Taxonomy" id="291193"/>
    <lineage>
        <taxon>Bacteria</taxon>
        <taxon>Pseudomonadati</taxon>
        <taxon>Bacteroidota</taxon>
        <taxon>Flavobacteriia</taxon>
        <taxon>Flavobacteriales</taxon>
        <taxon>Flavobacteriaceae</taxon>
        <taxon>Gelidibacter</taxon>
    </lineage>
</organism>
<keyword evidence="4 9" id="KW-0812">Transmembrane</keyword>
<dbReference type="EMBL" id="VORX01000003">
    <property type="protein sequence ID" value="TXE08640.1"/>
    <property type="molecule type" value="Genomic_DNA"/>
</dbReference>
<keyword evidence="3 9" id="KW-0645">Protease</keyword>
<dbReference type="OrthoDB" id="9810259at2"/>
<evidence type="ECO:0000256" key="8">
    <source>
        <dbReference type="ARBA" id="ARBA00023136"/>
    </source>
</evidence>
<gene>
    <name evidence="9" type="primary">lspA</name>
    <name evidence="10" type="ORF">ES711_09075</name>
</gene>
<dbReference type="InterPro" id="IPR001872">
    <property type="entry name" value="Peptidase_A8"/>
</dbReference>
<name>A0A5C7AIV1_9FLAO</name>
<feature type="transmembrane region" description="Helical" evidence="9">
    <location>
        <begin position="100"/>
        <end position="123"/>
    </location>
</feature>
<dbReference type="GO" id="GO:0004190">
    <property type="term" value="F:aspartic-type endopeptidase activity"/>
    <property type="evidence" value="ECO:0007669"/>
    <property type="project" value="UniProtKB-UniRule"/>
</dbReference>
<reference evidence="10 11" key="1">
    <citation type="submission" date="2019-08" db="EMBL/GenBank/DDBJ databases">
        <title>Genome sequence of Gelidibacter salicanalis IC162T.</title>
        <authorList>
            <person name="Bowman J.P."/>
        </authorList>
    </citation>
    <scope>NUCLEOTIDE SEQUENCE [LARGE SCALE GENOMIC DNA]</scope>
    <source>
        <strain evidence="10 11">IC162</strain>
    </source>
</reference>
<dbReference type="RefSeq" id="WP_146892778.1">
    <property type="nucleotide sequence ID" value="NZ_VORX01000003.1"/>
</dbReference>
<evidence type="ECO:0000256" key="1">
    <source>
        <dbReference type="ARBA" id="ARBA00006139"/>
    </source>
</evidence>
<evidence type="ECO:0000256" key="6">
    <source>
        <dbReference type="ARBA" id="ARBA00022801"/>
    </source>
</evidence>
<evidence type="ECO:0000313" key="10">
    <source>
        <dbReference type="EMBL" id="TXE08640.1"/>
    </source>
</evidence>
<keyword evidence="10" id="KW-0449">Lipoprotein</keyword>
<dbReference type="GO" id="GO:0005886">
    <property type="term" value="C:plasma membrane"/>
    <property type="evidence" value="ECO:0007669"/>
    <property type="project" value="UniProtKB-SubCell"/>
</dbReference>
<dbReference type="Pfam" id="PF01252">
    <property type="entry name" value="Peptidase_A8"/>
    <property type="match status" value="1"/>
</dbReference>
<proteinExistence type="inferred from homology"/>
<dbReference type="NCBIfam" id="NF011369">
    <property type="entry name" value="PRK14788.1"/>
    <property type="match status" value="1"/>
</dbReference>
<feature type="active site" evidence="9">
    <location>
        <position position="150"/>
    </location>
</feature>
<comment type="subcellular location">
    <subcellularLocation>
        <location evidence="9">Cell membrane</location>
        <topology evidence="9">Multi-pass membrane protein</topology>
    </subcellularLocation>
</comment>
<evidence type="ECO:0000256" key="2">
    <source>
        <dbReference type="ARBA" id="ARBA00022475"/>
    </source>
</evidence>
<comment type="caution">
    <text evidence="10">The sequence shown here is derived from an EMBL/GenBank/DDBJ whole genome shotgun (WGS) entry which is preliminary data.</text>
</comment>
<comment type="similarity">
    <text evidence="1 9">Belongs to the peptidase A8 family.</text>
</comment>
<evidence type="ECO:0000256" key="5">
    <source>
        <dbReference type="ARBA" id="ARBA00022750"/>
    </source>
</evidence>
<dbReference type="AlphaFoldDB" id="A0A5C7AIV1"/>
<dbReference type="Proteomes" id="UP000321734">
    <property type="component" value="Unassembled WGS sequence"/>
</dbReference>
<comment type="function">
    <text evidence="9">This protein specifically catalyzes the removal of signal peptides from prolipoproteins.</text>
</comment>
<keyword evidence="6 9" id="KW-0378">Hydrolase</keyword>
<evidence type="ECO:0000256" key="3">
    <source>
        <dbReference type="ARBA" id="ARBA00022670"/>
    </source>
</evidence>
<keyword evidence="2 9" id="KW-1003">Cell membrane</keyword>
<feature type="transmembrane region" description="Helical" evidence="9">
    <location>
        <begin position="70"/>
        <end position="88"/>
    </location>
</feature>
<evidence type="ECO:0000256" key="7">
    <source>
        <dbReference type="ARBA" id="ARBA00022989"/>
    </source>
</evidence>
<comment type="caution">
    <text evidence="9">Lacks conserved residue(s) required for the propagation of feature annotation.</text>
</comment>
<comment type="catalytic activity">
    <reaction evidence="9">
        <text>Release of signal peptides from bacterial membrane prolipoproteins. Hydrolyzes -Xaa-Yaa-Zaa-|-(S,diacylglyceryl)Cys-, in which Xaa is hydrophobic (preferably Leu), and Yaa (Ala or Ser) and Zaa (Gly or Ala) have small, neutral side chains.</text>
        <dbReference type="EC" id="3.4.23.36"/>
    </reaction>
</comment>
<dbReference type="HAMAP" id="MF_00161">
    <property type="entry name" value="LspA"/>
    <property type="match status" value="1"/>
</dbReference>
<evidence type="ECO:0000313" key="11">
    <source>
        <dbReference type="Proteomes" id="UP000321734"/>
    </source>
</evidence>
<keyword evidence="7 9" id="KW-1133">Transmembrane helix</keyword>
<feature type="active site" evidence="9">
    <location>
        <position position="184"/>
    </location>
</feature>
<evidence type="ECO:0000256" key="4">
    <source>
        <dbReference type="ARBA" id="ARBA00022692"/>
    </source>
</evidence>
<dbReference type="UniPathway" id="UPA00665"/>
<dbReference type="EC" id="3.4.23.36" evidence="9"/>
<protein>
    <recommendedName>
        <fullName evidence="9">Lipoprotein signal peptidase</fullName>
        <ecNumber evidence="9">3.4.23.36</ecNumber>
    </recommendedName>
    <alternativeName>
        <fullName evidence="9">Prolipoprotein signal peptidase</fullName>
    </alternativeName>
    <alternativeName>
        <fullName evidence="9">Signal peptidase II</fullName>
        <shortName evidence="9">SPase II</shortName>
    </alternativeName>
</protein>
<keyword evidence="5 9" id="KW-0064">Aspartyl protease</keyword>
<dbReference type="PANTHER" id="PTHR33695">
    <property type="entry name" value="LIPOPROTEIN SIGNAL PEPTIDASE"/>
    <property type="match status" value="1"/>
</dbReference>
<evidence type="ECO:0000256" key="9">
    <source>
        <dbReference type="HAMAP-Rule" id="MF_00161"/>
    </source>
</evidence>
<keyword evidence="8 9" id="KW-0472">Membrane</keyword>
<dbReference type="PANTHER" id="PTHR33695:SF1">
    <property type="entry name" value="LIPOPROTEIN SIGNAL PEPTIDASE"/>
    <property type="match status" value="1"/>
</dbReference>
<dbReference type="GO" id="GO:0006508">
    <property type="term" value="P:proteolysis"/>
    <property type="evidence" value="ECO:0007669"/>
    <property type="project" value="UniProtKB-KW"/>
</dbReference>
<comment type="pathway">
    <text evidence="9">Protein modification; lipoprotein biosynthesis (signal peptide cleavage).</text>
</comment>
<sequence length="214" mass="24166">MTLKKATLLIIIILLIDQISKFYIKTHFALHDRIEVFSWFQILFVENDGMAWGTKLSDFISGISDRTAKLALTIFRIVAVIGIGYWLVTSARRKSPNILIVAIALIFAGALGNIIDSVFYGILFDDSYSQVATFIPKQGYDTLFHGKVVDMLHFPIWQGFLPQWIPIIGGDYFTFFEPVFNVADMAISSGIGMLIVFNKKAFHQEELEETSKSV</sequence>